<keyword evidence="2" id="KW-1185">Reference proteome</keyword>
<protein>
    <recommendedName>
        <fullName evidence="3">Sigma-70 family RNA polymerase sigma factor</fullName>
    </recommendedName>
</protein>
<dbReference type="RefSeq" id="WP_245120210.1">
    <property type="nucleotide sequence ID" value="NZ_CP095061.1"/>
</dbReference>
<sequence>MPQPLADTLTHLRVGNQTFLINFYQDHRDDFAEWARQHHQLDRAAAHELLRSILVEFYNQVADGRLTKLPPDLRAHLYGMAEQLPQAATTTALPAAEARRRRHLLGLFGQLGPDCQQVLMFFYFRGYNFKKLAGKMGFANATVGRLQKSSCLRRLYELHLRAEE</sequence>
<gene>
    <name evidence="1" type="ORF">MUN86_22515</name>
</gene>
<dbReference type="EMBL" id="CP095061">
    <property type="protein sequence ID" value="UOQ66232.1"/>
    <property type="molecule type" value="Genomic_DNA"/>
</dbReference>
<name>A0ABY4G638_9BACT</name>
<proteinExistence type="predicted"/>
<dbReference type="SUPFAM" id="SSF88659">
    <property type="entry name" value="Sigma3 and sigma4 domains of RNA polymerase sigma factors"/>
    <property type="match status" value="1"/>
</dbReference>
<dbReference type="Gene3D" id="1.10.10.10">
    <property type="entry name" value="Winged helix-like DNA-binding domain superfamily/Winged helix DNA-binding domain"/>
    <property type="match status" value="1"/>
</dbReference>
<dbReference type="InterPro" id="IPR036388">
    <property type="entry name" value="WH-like_DNA-bd_sf"/>
</dbReference>
<evidence type="ECO:0008006" key="3">
    <source>
        <dbReference type="Google" id="ProtNLM"/>
    </source>
</evidence>
<evidence type="ECO:0000313" key="1">
    <source>
        <dbReference type="EMBL" id="UOQ66232.1"/>
    </source>
</evidence>
<reference evidence="1" key="1">
    <citation type="submission" date="2022-04" db="EMBL/GenBank/DDBJ databases">
        <title>Hymenobacter sp. isolated from the air.</title>
        <authorList>
            <person name="Won M."/>
            <person name="Lee C.-M."/>
            <person name="Woen H.-Y."/>
            <person name="Kwon S.-W."/>
        </authorList>
    </citation>
    <scope>NUCLEOTIDE SEQUENCE</scope>
    <source>
        <strain evidence="1">5420S-77</strain>
    </source>
</reference>
<accession>A0ABY4G638</accession>
<organism evidence="1 2">
    <name type="scientific">Hymenobacter volaticus</name>
    <dbReference type="NCBI Taxonomy" id="2932254"/>
    <lineage>
        <taxon>Bacteria</taxon>
        <taxon>Pseudomonadati</taxon>
        <taxon>Bacteroidota</taxon>
        <taxon>Cytophagia</taxon>
        <taxon>Cytophagales</taxon>
        <taxon>Hymenobacteraceae</taxon>
        <taxon>Hymenobacter</taxon>
    </lineage>
</organism>
<evidence type="ECO:0000313" key="2">
    <source>
        <dbReference type="Proteomes" id="UP000830401"/>
    </source>
</evidence>
<dbReference type="InterPro" id="IPR013324">
    <property type="entry name" value="RNA_pol_sigma_r3/r4-like"/>
</dbReference>
<dbReference type="Proteomes" id="UP000830401">
    <property type="component" value="Chromosome"/>
</dbReference>